<keyword evidence="5" id="KW-1185">Reference proteome</keyword>
<evidence type="ECO:0000313" key="4">
    <source>
        <dbReference type="EMBL" id="WDE12605.1"/>
    </source>
</evidence>
<dbReference type="EMBL" id="CP059693">
    <property type="protein sequence ID" value="WDE12605.1"/>
    <property type="molecule type" value="Genomic_DNA"/>
</dbReference>
<dbReference type="Gene3D" id="3.80.10.10">
    <property type="entry name" value="Ribonuclease Inhibitor"/>
    <property type="match status" value="1"/>
</dbReference>
<feature type="chain" id="PRO_5047155566" evidence="3">
    <location>
        <begin position="23"/>
        <end position="218"/>
    </location>
</feature>
<dbReference type="InterPro" id="IPR052574">
    <property type="entry name" value="CDIRP"/>
</dbReference>
<dbReference type="Pfam" id="PF23952">
    <property type="entry name" value="LRR_EndoS"/>
    <property type="match status" value="1"/>
</dbReference>
<evidence type="ECO:0000256" key="3">
    <source>
        <dbReference type="SAM" id="SignalP"/>
    </source>
</evidence>
<gene>
    <name evidence="4" type="ORF">H3N35_03760</name>
</gene>
<dbReference type="InterPro" id="IPR032675">
    <property type="entry name" value="LRR_dom_sf"/>
</dbReference>
<evidence type="ECO:0000256" key="1">
    <source>
        <dbReference type="ARBA" id="ARBA00022614"/>
    </source>
</evidence>
<keyword evidence="3" id="KW-0732">Signal</keyword>
<protein>
    <submittedName>
        <fullName evidence="4">Uncharacterized protein</fullName>
    </submittedName>
</protein>
<reference evidence="4 5" key="1">
    <citation type="journal article" date="2022" name="Mar. Drugs">
        <title>Bioassay-Guided Fractionation Leads to the Detection of Cholic Acid Generated by the Rare Thalassomonas sp.</title>
        <authorList>
            <person name="Pheiffer F."/>
            <person name="Schneider Y.K."/>
            <person name="Hansen E.H."/>
            <person name="Andersen J.H."/>
            <person name="Isaksson J."/>
            <person name="Busche T."/>
            <person name="R C."/>
            <person name="Kalinowski J."/>
            <person name="Zyl L.V."/>
            <person name="Trindade M."/>
        </authorList>
    </citation>
    <scope>NUCLEOTIDE SEQUENCE [LARGE SCALE GENOMIC DNA]</scope>
    <source>
        <strain evidence="4 5">A5K-61T</strain>
    </source>
</reference>
<dbReference type="PANTHER" id="PTHR47566">
    <property type="match status" value="1"/>
</dbReference>
<dbReference type="SUPFAM" id="SSF52058">
    <property type="entry name" value="L domain-like"/>
    <property type="match status" value="1"/>
</dbReference>
<dbReference type="RefSeq" id="WP_274052882.1">
    <property type="nucleotide sequence ID" value="NZ_CP059693.1"/>
</dbReference>
<dbReference type="Proteomes" id="UP001215231">
    <property type="component" value="Chromosome"/>
</dbReference>
<sequence>MRIIIAICCFFFVLFLSVKSQAAEQLSNLKLADKGLLACVTQHAKKKNWQNVSDVDALKCHGKKISSLDGLEALTKLTSLSLYNNKLQHADLRSFSELEYVNIAGNKLKSIKLYGLDKLHTLYLFKNKLKTIDFTGLTQLKKIRITNNQLESLDISRLVSLEKAYFFDNKLEELVVKGLPKLTFIELRQNPMPDEVYDRYDAIDGITIVHDGNADDWK</sequence>
<keyword evidence="2" id="KW-0677">Repeat</keyword>
<evidence type="ECO:0000313" key="5">
    <source>
        <dbReference type="Proteomes" id="UP001215231"/>
    </source>
</evidence>
<evidence type="ECO:0000256" key="2">
    <source>
        <dbReference type="ARBA" id="ARBA00022737"/>
    </source>
</evidence>
<accession>A0ABY7VFV4</accession>
<keyword evidence="1" id="KW-0433">Leucine-rich repeat</keyword>
<organism evidence="4 5">
    <name type="scientific">Thalassomonas haliotis</name>
    <dbReference type="NCBI Taxonomy" id="485448"/>
    <lineage>
        <taxon>Bacteria</taxon>
        <taxon>Pseudomonadati</taxon>
        <taxon>Pseudomonadota</taxon>
        <taxon>Gammaproteobacteria</taxon>
        <taxon>Alteromonadales</taxon>
        <taxon>Colwelliaceae</taxon>
        <taxon>Thalassomonas</taxon>
    </lineage>
</organism>
<dbReference type="PANTHER" id="PTHR47566:SF1">
    <property type="entry name" value="PROTEIN NUD1"/>
    <property type="match status" value="1"/>
</dbReference>
<proteinExistence type="predicted"/>
<feature type="signal peptide" evidence="3">
    <location>
        <begin position="1"/>
        <end position="22"/>
    </location>
</feature>
<name>A0ABY7VFV4_9GAMM</name>